<protein>
    <submittedName>
        <fullName evidence="5">TetR/AcrR family transcriptional regulator</fullName>
    </submittedName>
</protein>
<reference evidence="5" key="1">
    <citation type="journal article" date="2019" name="PLoS Negl. Trop. Dis.">
        <title>Revisiting the worldwide diversity of Leptospira species in the environment.</title>
        <authorList>
            <person name="Vincent A.T."/>
            <person name="Schiettekatte O."/>
            <person name="Bourhy P."/>
            <person name="Veyrier F.J."/>
            <person name="Picardeau M."/>
        </authorList>
    </citation>
    <scope>NUCLEOTIDE SEQUENCE [LARGE SCALE GENOMIC DNA]</scope>
    <source>
        <strain evidence="5">201800299</strain>
    </source>
</reference>
<sequence>MSKTAKTSAETNEPGKKYFPGFGAYYPTSGKESKKSQETKNKLLESTLLVFGNKGFHEARVEDITAQAGFAKGTFYEHFKSKDDLIYILIDYAARKDLEIAKSLFARCTSSVDIRENFLKPILHEIESKKELSRVCYQFLTNEIMTKDKLKSKIEYYNRLYHRYHLKMIRIGQNRNYLSKDFDREEIFVLFRYMTDGFGINQAYSLIHTRKPEIQIDSVLKLFDRSLLVVS</sequence>
<evidence type="ECO:0000256" key="3">
    <source>
        <dbReference type="SAM" id="MobiDB-lite"/>
    </source>
</evidence>
<dbReference type="InterPro" id="IPR001647">
    <property type="entry name" value="HTH_TetR"/>
</dbReference>
<dbReference type="InterPro" id="IPR050624">
    <property type="entry name" value="HTH-type_Tx_Regulator"/>
</dbReference>
<feature type="region of interest" description="Disordered" evidence="3">
    <location>
        <begin position="1"/>
        <end position="20"/>
    </location>
</feature>
<comment type="caution">
    <text evidence="5">The sequence shown here is derived from an EMBL/GenBank/DDBJ whole genome shotgun (WGS) entry which is preliminary data.</text>
</comment>
<dbReference type="SUPFAM" id="SSF46689">
    <property type="entry name" value="Homeodomain-like"/>
    <property type="match status" value="1"/>
</dbReference>
<dbReference type="RefSeq" id="WP_135594674.1">
    <property type="nucleotide sequence ID" value="NZ_RQEZ01000013.1"/>
</dbReference>
<evidence type="ECO:0000256" key="2">
    <source>
        <dbReference type="PROSITE-ProRule" id="PRU00335"/>
    </source>
</evidence>
<dbReference type="Gene3D" id="1.10.10.60">
    <property type="entry name" value="Homeodomain-like"/>
    <property type="match status" value="1"/>
</dbReference>
<keyword evidence="1 2" id="KW-0238">DNA-binding</keyword>
<dbReference type="Gene3D" id="1.10.357.10">
    <property type="entry name" value="Tetracycline Repressor, domain 2"/>
    <property type="match status" value="1"/>
</dbReference>
<keyword evidence="6" id="KW-1185">Reference proteome</keyword>
<name>A0A5F1YA20_9LEPT</name>
<gene>
    <name evidence="5" type="ORF">EHQ17_10730</name>
</gene>
<evidence type="ECO:0000313" key="6">
    <source>
        <dbReference type="Proteomes" id="UP000298277"/>
    </source>
</evidence>
<dbReference type="PROSITE" id="PS50977">
    <property type="entry name" value="HTH_TETR_2"/>
    <property type="match status" value="1"/>
</dbReference>
<feature type="compositionally biased region" description="Polar residues" evidence="3">
    <location>
        <begin position="1"/>
        <end position="11"/>
    </location>
</feature>
<proteinExistence type="predicted"/>
<feature type="DNA-binding region" description="H-T-H motif" evidence="2">
    <location>
        <begin position="60"/>
        <end position="79"/>
    </location>
</feature>
<dbReference type="Pfam" id="PF00440">
    <property type="entry name" value="TetR_N"/>
    <property type="match status" value="1"/>
</dbReference>
<feature type="domain" description="HTH tetR-type" evidence="4">
    <location>
        <begin position="37"/>
        <end position="97"/>
    </location>
</feature>
<dbReference type="PRINTS" id="PR00455">
    <property type="entry name" value="HTHTETR"/>
</dbReference>
<dbReference type="OrthoDB" id="9812484at2"/>
<dbReference type="PANTHER" id="PTHR43479">
    <property type="entry name" value="ACREF/ENVCD OPERON REPRESSOR-RELATED"/>
    <property type="match status" value="1"/>
</dbReference>
<organism evidence="5 6">
    <name type="scientific">Leptospira gomenensis</name>
    <dbReference type="NCBI Taxonomy" id="2484974"/>
    <lineage>
        <taxon>Bacteria</taxon>
        <taxon>Pseudomonadati</taxon>
        <taxon>Spirochaetota</taxon>
        <taxon>Spirochaetia</taxon>
        <taxon>Leptospirales</taxon>
        <taxon>Leptospiraceae</taxon>
        <taxon>Leptospira</taxon>
    </lineage>
</organism>
<dbReference type="PANTHER" id="PTHR43479:SF11">
    <property type="entry name" value="ACREF_ENVCD OPERON REPRESSOR-RELATED"/>
    <property type="match status" value="1"/>
</dbReference>
<dbReference type="EMBL" id="RQFA01000046">
    <property type="protein sequence ID" value="TGK33266.1"/>
    <property type="molecule type" value="Genomic_DNA"/>
</dbReference>
<evidence type="ECO:0000313" key="5">
    <source>
        <dbReference type="EMBL" id="TGK33266.1"/>
    </source>
</evidence>
<evidence type="ECO:0000259" key="4">
    <source>
        <dbReference type="PROSITE" id="PS50977"/>
    </source>
</evidence>
<dbReference type="InterPro" id="IPR009057">
    <property type="entry name" value="Homeodomain-like_sf"/>
</dbReference>
<dbReference type="AlphaFoldDB" id="A0A5F1YA20"/>
<dbReference type="GO" id="GO:0003677">
    <property type="term" value="F:DNA binding"/>
    <property type="evidence" value="ECO:0007669"/>
    <property type="project" value="UniProtKB-UniRule"/>
</dbReference>
<accession>A0A5F1YA20</accession>
<dbReference type="Proteomes" id="UP000298277">
    <property type="component" value="Unassembled WGS sequence"/>
</dbReference>
<evidence type="ECO:0000256" key="1">
    <source>
        <dbReference type="ARBA" id="ARBA00023125"/>
    </source>
</evidence>